<evidence type="ECO:0000313" key="3">
    <source>
        <dbReference type="Proteomes" id="UP000279307"/>
    </source>
</evidence>
<name>A0A3L8DBT2_OOCBI</name>
<sequence length="166" mass="19127">MYFAKKSEMFGLIIAFFLFSTILATVNVLATLALDRNSNRTDLKCEGRAFHNTSLSAYYPIFGTDDKRNHLDDQGKMLNTLQDYLDDRAPYVTVAGNLKSGIPYATQICIKELNEQFGRRISLQIRDQIDYESDEVDLDFSRLEICVRSEEDTYDAYVNRLVTVYM</sequence>
<organism evidence="2 3">
    <name type="scientific">Ooceraea biroi</name>
    <name type="common">Clonal raider ant</name>
    <name type="synonym">Cerapachys biroi</name>
    <dbReference type="NCBI Taxonomy" id="2015173"/>
    <lineage>
        <taxon>Eukaryota</taxon>
        <taxon>Metazoa</taxon>
        <taxon>Ecdysozoa</taxon>
        <taxon>Arthropoda</taxon>
        <taxon>Hexapoda</taxon>
        <taxon>Insecta</taxon>
        <taxon>Pterygota</taxon>
        <taxon>Neoptera</taxon>
        <taxon>Endopterygota</taxon>
        <taxon>Hymenoptera</taxon>
        <taxon>Apocrita</taxon>
        <taxon>Aculeata</taxon>
        <taxon>Formicoidea</taxon>
        <taxon>Formicidae</taxon>
        <taxon>Dorylinae</taxon>
        <taxon>Ooceraea</taxon>
    </lineage>
</organism>
<comment type="caution">
    <text evidence="2">The sequence shown here is derived from an EMBL/GenBank/DDBJ whole genome shotgun (WGS) entry which is preliminary data.</text>
</comment>
<feature type="transmembrane region" description="Helical" evidence="1">
    <location>
        <begin position="12"/>
        <end position="34"/>
    </location>
</feature>
<dbReference type="OrthoDB" id="7752123at2759"/>
<gene>
    <name evidence="2" type="ORF">DMN91_009572</name>
</gene>
<keyword evidence="1" id="KW-0472">Membrane</keyword>
<keyword evidence="1" id="KW-1133">Transmembrane helix</keyword>
<dbReference type="EMBL" id="QOIP01000010">
    <property type="protein sequence ID" value="RLU17339.1"/>
    <property type="molecule type" value="Genomic_DNA"/>
</dbReference>
<protein>
    <submittedName>
        <fullName evidence="2">Uncharacterized protein</fullName>
    </submittedName>
</protein>
<dbReference type="Proteomes" id="UP000279307">
    <property type="component" value="Chromosome 10"/>
</dbReference>
<evidence type="ECO:0000256" key="1">
    <source>
        <dbReference type="SAM" id="Phobius"/>
    </source>
</evidence>
<proteinExistence type="predicted"/>
<keyword evidence="1" id="KW-0812">Transmembrane</keyword>
<evidence type="ECO:0000313" key="2">
    <source>
        <dbReference type="EMBL" id="RLU17339.1"/>
    </source>
</evidence>
<reference evidence="2 3" key="1">
    <citation type="journal article" date="2018" name="Genome Res.">
        <title>The genomic architecture and molecular evolution of ant odorant receptors.</title>
        <authorList>
            <person name="McKenzie S.K."/>
            <person name="Kronauer D.J.C."/>
        </authorList>
    </citation>
    <scope>NUCLEOTIDE SEQUENCE [LARGE SCALE GENOMIC DNA]</scope>
    <source>
        <strain evidence="2">Clonal line C1</strain>
    </source>
</reference>
<accession>A0A3L8DBT2</accession>
<dbReference type="AlphaFoldDB" id="A0A3L8DBT2"/>